<evidence type="ECO:0000313" key="5">
    <source>
        <dbReference type="Proteomes" id="UP000594261"/>
    </source>
</evidence>
<protein>
    <recommendedName>
        <fullName evidence="6">Heat shock protein 70</fullName>
    </recommendedName>
</protein>
<dbReference type="EMBL" id="LRBV02000008">
    <property type="status" value="NOT_ANNOTATED_CDS"/>
    <property type="molecule type" value="Genomic_DNA"/>
</dbReference>
<dbReference type="Gramene" id="QL08p059935:mrna">
    <property type="protein sequence ID" value="QL08p059935:mrna"/>
    <property type="gene ID" value="QL08p059935"/>
</dbReference>
<reference evidence="4" key="2">
    <citation type="submission" date="2021-01" db="UniProtKB">
        <authorList>
            <consortium name="EnsemblPlants"/>
        </authorList>
    </citation>
    <scope>IDENTIFICATION</scope>
</reference>
<dbReference type="PANTHER" id="PTHR19375">
    <property type="entry name" value="HEAT SHOCK PROTEIN 70KDA"/>
    <property type="match status" value="1"/>
</dbReference>
<sequence>MKSLNLFRKRMSNQGEGLAIGIDRGTTYSCVAVWQNERVEIIVNDQGNRTTPSYVAFTPTQSLVGDAAMNRVAKNPANSVFAS</sequence>
<dbReference type="PRINTS" id="PR00301">
    <property type="entry name" value="HEATSHOCK70"/>
</dbReference>
<dbReference type="InterPro" id="IPR013126">
    <property type="entry name" value="Hsp_70_fam"/>
</dbReference>
<dbReference type="InterPro" id="IPR043129">
    <property type="entry name" value="ATPase_NBD"/>
</dbReference>
<evidence type="ECO:0008006" key="6">
    <source>
        <dbReference type="Google" id="ProtNLM"/>
    </source>
</evidence>
<dbReference type="Gene3D" id="3.30.420.40">
    <property type="match status" value="1"/>
</dbReference>
<name>A0A7N2MFW7_QUELO</name>
<evidence type="ECO:0000256" key="1">
    <source>
        <dbReference type="ARBA" id="ARBA00007381"/>
    </source>
</evidence>
<dbReference type="FunFam" id="3.30.420.40:FF:000028">
    <property type="entry name" value="heat shock 70 kDa protein-like"/>
    <property type="match status" value="1"/>
</dbReference>
<organism evidence="4 5">
    <name type="scientific">Quercus lobata</name>
    <name type="common">Valley oak</name>
    <dbReference type="NCBI Taxonomy" id="97700"/>
    <lineage>
        <taxon>Eukaryota</taxon>
        <taxon>Viridiplantae</taxon>
        <taxon>Streptophyta</taxon>
        <taxon>Embryophyta</taxon>
        <taxon>Tracheophyta</taxon>
        <taxon>Spermatophyta</taxon>
        <taxon>Magnoliopsida</taxon>
        <taxon>eudicotyledons</taxon>
        <taxon>Gunneridae</taxon>
        <taxon>Pentapetalae</taxon>
        <taxon>rosids</taxon>
        <taxon>fabids</taxon>
        <taxon>Fagales</taxon>
        <taxon>Fagaceae</taxon>
        <taxon>Quercus</taxon>
    </lineage>
</organism>
<dbReference type="Pfam" id="PF00012">
    <property type="entry name" value="HSP70"/>
    <property type="match status" value="1"/>
</dbReference>
<dbReference type="EnsemblPlants" id="QL08p059935:mrna">
    <property type="protein sequence ID" value="QL08p059935:mrna"/>
    <property type="gene ID" value="QL08p059935"/>
</dbReference>
<reference evidence="4 5" key="1">
    <citation type="journal article" date="2016" name="G3 (Bethesda)">
        <title>First Draft Assembly and Annotation of the Genome of a California Endemic Oak Quercus lobata Nee (Fagaceae).</title>
        <authorList>
            <person name="Sork V.L."/>
            <person name="Fitz-Gibbon S.T."/>
            <person name="Puiu D."/>
            <person name="Crepeau M."/>
            <person name="Gugger P.F."/>
            <person name="Sherman R."/>
            <person name="Stevens K."/>
            <person name="Langley C.H."/>
            <person name="Pellegrini M."/>
            <person name="Salzberg S.L."/>
        </authorList>
    </citation>
    <scope>NUCLEOTIDE SEQUENCE [LARGE SCALE GENOMIC DNA]</scope>
    <source>
        <strain evidence="4 5">cv. SW786</strain>
    </source>
</reference>
<proteinExistence type="inferred from homology"/>
<evidence type="ECO:0000256" key="3">
    <source>
        <dbReference type="ARBA" id="ARBA00022840"/>
    </source>
</evidence>
<keyword evidence="2" id="KW-0547">Nucleotide-binding</keyword>
<dbReference type="AlphaFoldDB" id="A0A7N2MFW7"/>
<dbReference type="SUPFAM" id="SSF53067">
    <property type="entry name" value="Actin-like ATPase domain"/>
    <property type="match status" value="1"/>
</dbReference>
<accession>A0A7N2MFW7</accession>
<dbReference type="InParanoid" id="A0A7N2MFW7"/>
<keyword evidence="5" id="KW-1185">Reference proteome</keyword>
<dbReference type="OMA" id="NCIRICA"/>
<dbReference type="GO" id="GO:0005524">
    <property type="term" value="F:ATP binding"/>
    <property type="evidence" value="ECO:0007669"/>
    <property type="project" value="UniProtKB-KW"/>
</dbReference>
<dbReference type="GO" id="GO:0140662">
    <property type="term" value="F:ATP-dependent protein folding chaperone"/>
    <property type="evidence" value="ECO:0007669"/>
    <property type="project" value="InterPro"/>
</dbReference>
<evidence type="ECO:0000256" key="2">
    <source>
        <dbReference type="ARBA" id="ARBA00022741"/>
    </source>
</evidence>
<evidence type="ECO:0000313" key="4">
    <source>
        <dbReference type="EnsemblPlants" id="QL08p059935:mrna"/>
    </source>
</evidence>
<keyword evidence="3" id="KW-0067">ATP-binding</keyword>
<comment type="similarity">
    <text evidence="1">Belongs to the heat shock protein 70 family.</text>
</comment>
<dbReference type="Proteomes" id="UP000594261">
    <property type="component" value="Chromosome 8"/>
</dbReference>